<protein>
    <submittedName>
        <fullName evidence="1">Uncharacterized protein</fullName>
    </submittedName>
</protein>
<comment type="caution">
    <text evidence="1">The sequence shown here is derived from an EMBL/GenBank/DDBJ whole genome shotgun (WGS) entry which is preliminary data.</text>
</comment>
<gene>
    <name evidence="1" type="ORF">C5Y93_04920</name>
</gene>
<evidence type="ECO:0000313" key="1">
    <source>
        <dbReference type="EMBL" id="PQO47388.1"/>
    </source>
</evidence>
<name>A0A2S8GSI3_9BACT</name>
<reference evidence="1 2" key="1">
    <citation type="submission" date="2018-02" db="EMBL/GenBank/DDBJ databases">
        <title>Comparative genomes isolates from brazilian mangrove.</title>
        <authorList>
            <person name="Araujo J.E."/>
            <person name="Taketani R.G."/>
            <person name="Silva M.C.P."/>
            <person name="Loureco M.V."/>
            <person name="Andreote F.D."/>
        </authorList>
    </citation>
    <scope>NUCLEOTIDE SEQUENCE [LARGE SCALE GENOMIC DNA]</scope>
    <source>
        <strain evidence="1 2">Nap-Phe MGV</strain>
    </source>
</reference>
<dbReference type="Proteomes" id="UP000237819">
    <property type="component" value="Unassembled WGS sequence"/>
</dbReference>
<evidence type="ECO:0000313" key="2">
    <source>
        <dbReference type="Proteomes" id="UP000237819"/>
    </source>
</evidence>
<dbReference type="EMBL" id="PUHZ01000005">
    <property type="protein sequence ID" value="PQO47388.1"/>
    <property type="molecule type" value="Genomic_DNA"/>
</dbReference>
<organism evidence="1 2">
    <name type="scientific">Blastopirellula marina</name>
    <dbReference type="NCBI Taxonomy" id="124"/>
    <lineage>
        <taxon>Bacteria</taxon>
        <taxon>Pseudomonadati</taxon>
        <taxon>Planctomycetota</taxon>
        <taxon>Planctomycetia</taxon>
        <taxon>Pirellulales</taxon>
        <taxon>Pirellulaceae</taxon>
        <taxon>Blastopirellula</taxon>
    </lineage>
</organism>
<proteinExistence type="predicted"/>
<accession>A0A2S8GSI3</accession>
<sequence length="81" mass="9586">MPPVHYSTLDIDLAAYLMLRGAALHGVYRHNKAVCNFVFTHKSVLNFVIEYKRYKRIRFAPKEFIDMRFQLKKAASKLMHE</sequence>
<dbReference type="AlphaFoldDB" id="A0A2S8GSI3"/>